<dbReference type="SUPFAM" id="SSF52317">
    <property type="entry name" value="Class I glutamine amidotransferase-like"/>
    <property type="match status" value="1"/>
</dbReference>
<proteinExistence type="predicted"/>
<gene>
    <name evidence="2" type="ORF">AELL_1085</name>
    <name evidence="3" type="ORF">CP962_07705</name>
</gene>
<dbReference type="GO" id="GO:0005829">
    <property type="term" value="C:cytosol"/>
    <property type="evidence" value="ECO:0007669"/>
    <property type="project" value="TreeGrafter"/>
</dbReference>
<organism evidence="3 5">
    <name type="scientific">Arcobacter ellisii</name>
    <dbReference type="NCBI Taxonomy" id="913109"/>
    <lineage>
        <taxon>Bacteria</taxon>
        <taxon>Pseudomonadati</taxon>
        <taxon>Campylobacterota</taxon>
        <taxon>Epsilonproteobacteria</taxon>
        <taxon>Campylobacterales</taxon>
        <taxon>Arcobacteraceae</taxon>
        <taxon>Arcobacter</taxon>
    </lineage>
</organism>
<dbReference type="Pfam" id="PF00117">
    <property type="entry name" value="GATase"/>
    <property type="match status" value="1"/>
</dbReference>
<name>A0A347U7C7_9BACT</name>
<evidence type="ECO:0000313" key="3">
    <source>
        <dbReference type="EMBL" id="RXI30644.1"/>
    </source>
</evidence>
<dbReference type="KEGG" id="aell:AELL_1085"/>
<dbReference type="PANTHER" id="PTHR42695">
    <property type="entry name" value="GLUTAMINE AMIDOTRANSFERASE YLR126C-RELATED"/>
    <property type="match status" value="1"/>
</dbReference>
<evidence type="ECO:0000313" key="4">
    <source>
        <dbReference type="Proteomes" id="UP000262582"/>
    </source>
</evidence>
<reference evidence="3 5" key="1">
    <citation type="submission" date="2017-09" db="EMBL/GenBank/DDBJ databases">
        <title>Genomics of the genus Arcobacter.</title>
        <authorList>
            <person name="Perez-Cataluna A."/>
            <person name="Figueras M.J."/>
            <person name="Salas-Masso N."/>
        </authorList>
    </citation>
    <scope>NUCLEOTIDE SEQUENCE [LARGE SCALE GENOMIC DNA]</scope>
    <source>
        <strain evidence="3 5">CECT 7837</strain>
    </source>
</reference>
<sequence length="233" mass="26702">MKKLYIIKCGSTFESMRKELDDFEHWIINKFENKDIDVLIIDAQQNSILPMPRKTDAIILTGSHSMVTDEEAWSLELEKWLKNVVNDEVPLLAICYGHQLLAKSLGGVSGYHKKGMEIGTVEINLDENAKSDTIFSKLENSFKAHTIHSQTVLELPKNAIKLASNNHDSNHAFRVGNCAWGVQFHPEFDKKVMNYYISEVSKKKELNKEELLNKIDDTFVATSILKEFERLFL</sequence>
<dbReference type="EMBL" id="NXIG01000006">
    <property type="protein sequence ID" value="RXI30644.1"/>
    <property type="molecule type" value="Genomic_DNA"/>
</dbReference>
<evidence type="ECO:0000259" key="1">
    <source>
        <dbReference type="Pfam" id="PF00117"/>
    </source>
</evidence>
<reference evidence="2 4" key="2">
    <citation type="submission" date="2018-08" db="EMBL/GenBank/DDBJ databases">
        <title>Complete genome of the Arcobacter ellisii type strain LMG 26155.</title>
        <authorList>
            <person name="Miller W.G."/>
            <person name="Yee E."/>
            <person name="Bono J.L."/>
        </authorList>
    </citation>
    <scope>NUCLEOTIDE SEQUENCE [LARGE SCALE GENOMIC DNA]</scope>
    <source>
        <strain evidence="2 4">LMG 26155</strain>
    </source>
</reference>
<dbReference type="PANTHER" id="PTHR42695:SF5">
    <property type="entry name" value="GLUTAMINE AMIDOTRANSFERASE YLR126C-RELATED"/>
    <property type="match status" value="1"/>
</dbReference>
<feature type="domain" description="Glutamine amidotransferase" evidence="1">
    <location>
        <begin position="21"/>
        <end position="193"/>
    </location>
</feature>
<protein>
    <submittedName>
        <fullName evidence="3">GMP synthase</fullName>
    </submittedName>
    <submittedName>
        <fullName evidence="2">Glutamine amidotransferase domain-containing protein</fullName>
    </submittedName>
</protein>
<dbReference type="Gene3D" id="3.40.50.880">
    <property type="match status" value="1"/>
</dbReference>
<keyword evidence="4" id="KW-1185">Reference proteome</keyword>
<dbReference type="PROSITE" id="PS51273">
    <property type="entry name" value="GATASE_TYPE_1"/>
    <property type="match status" value="1"/>
</dbReference>
<evidence type="ECO:0000313" key="5">
    <source>
        <dbReference type="Proteomes" id="UP000290588"/>
    </source>
</evidence>
<dbReference type="AlphaFoldDB" id="A0A347U7C7"/>
<dbReference type="InterPro" id="IPR044992">
    <property type="entry name" value="ChyE-like"/>
</dbReference>
<keyword evidence="2" id="KW-0315">Glutamine amidotransferase</keyword>
<dbReference type="CDD" id="cd01741">
    <property type="entry name" value="GATase1_1"/>
    <property type="match status" value="1"/>
</dbReference>
<dbReference type="OrthoDB" id="9813383at2"/>
<dbReference type="RefSeq" id="WP_118916967.1">
    <property type="nucleotide sequence ID" value="NZ_CP032097.1"/>
</dbReference>
<dbReference type="Proteomes" id="UP000262582">
    <property type="component" value="Chromosome"/>
</dbReference>
<dbReference type="InterPro" id="IPR029062">
    <property type="entry name" value="Class_I_gatase-like"/>
</dbReference>
<dbReference type="Proteomes" id="UP000290588">
    <property type="component" value="Unassembled WGS sequence"/>
</dbReference>
<evidence type="ECO:0000313" key="2">
    <source>
        <dbReference type="EMBL" id="AXX94755.1"/>
    </source>
</evidence>
<dbReference type="NCBIfam" id="NF006562">
    <property type="entry name" value="PRK09065.1"/>
    <property type="match status" value="1"/>
</dbReference>
<dbReference type="InterPro" id="IPR017926">
    <property type="entry name" value="GATASE"/>
</dbReference>
<dbReference type="EMBL" id="CP032097">
    <property type="protein sequence ID" value="AXX94755.1"/>
    <property type="molecule type" value="Genomic_DNA"/>
</dbReference>
<accession>A0A347U7C7</accession>